<feature type="domain" description="HTH arsR-type" evidence="4">
    <location>
        <begin position="1"/>
        <end position="95"/>
    </location>
</feature>
<dbReference type="OrthoDB" id="9793058at2"/>
<dbReference type="InterPro" id="IPR011991">
    <property type="entry name" value="ArsR-like_HTH"/>
</dbReference>
<dbReference type="InterPro" id="IPR036388">
    <property type="entry name" value="WH-like_DNA-bd_sf"/>
</dbReference>
<dbReference type="EMBL" id="CP004372">
    <property type="protein sequence ID" value="AHM05070.1"/>
    <property type="molecule type" value="Genomic_DNA"/>
</dbReference>
<dbReference type="STRING" id="1294273.roselon_02772"/>
<dbReference type="GO" id="GO:0003700">
    <property type="term" value="F:DNA-binding transcription factor activity"/>
    <property type="evidence" value="ECO:0007669"/>
    <property type="project" value="InterPro"/>
</dbReference>
<keyword evidence="2" id="KW-0238">DNA-binding</keyword>
<dbReference type="PROSITE" id="PS50987">
    <property type="entry name" value="HTH_ARSR_2"/>
    <property type="match status" value="1"/>
</dbReference>
<dbReference type="eggNOG" id="COG0640">
    <property type="taxonomic scope" value="Bacteria"/>
</dbReference>
<keyword evidence="3" id="KW-0804">Transcription</keyword>
<dbReference type="KEGG" id="red:roselon_02772"/>
<dbReference type="PANTHER" id="PTHR43132:SF2">
    <property type="entry name" value="ARSENICAL RESISTANCE OPERON REPRESSOR ARSR-RELATED"/>
    <property type="match status" value="1"/>
</dbReference>
<dbReference type="PRINTS" id="PR00778">
    <property type="entry name" value="HTHARSR"/>
</dbReference>
<dbReference type="CDD" id="cd00090">
    <property type="entry name" value="HTH_ARSR"/>
    <property type="match status" value="1"/>
</dbReference>
<dbReference type="Gene3D" id="1.10.10.10">
    <property type="entry name" value="Winged helix-like DNA-binding domain superfamily/Winged helix DNA-binding domain"/>
    <property type="match status" value="1"/>
</dbReference>
<evidence type="ECO:0000313" key="6">
    <source>
        <dbReference type="Proteomes" id="UP000019593"/>
    </source>
</evidence>
<dbReference type="AlphaFoldDB" id="W8SRB7"/>
<dbReference type="RefSeq" id="WP_025312774.1">
    <property type="nucleotide sequence ID" value="NZ_CP004372.1"/>
</dbReference>
<keyword evidence="6" id="KW-1185">Reference proteome</keyword>
<organism evidence="5 6">
    <name type="scientific">Roseicyclus elongatus DSM 19469</name>
    <dbReference type="NCBI Taxonomy" id="1294273"/>
    <lineage>
        <taxon>Bacteria</taxon>
        <taxon>Pseudomonadati</taxon>
        <taxon>Pseudomonadota</taxon>
        <taxon>Alphaproteobacteria</taxon>
        <taxon>Rhodobacterales</taxon>
        <taxon>Roseobacteraceae</taxon>
        <taxon>Roseicyclus</taxon>
    </lineage>
</organism>
<dbReference type="InterPro" id="IPR001845">
    <property type="entry name" value="HTH_ArsR_DNA-bd_dom"/>
</dbReference>
<protein>
    <submittedName>
        <fullName evidence="5">Transcriptional regulator, ArsR family</fullName>
    </submittedName>
</protein>
<dbReference type="InterPro" id="IPR051011">
    <property type="entry name" value="Metal_resp_trans_reg"/>
</dbReference>
<name>W8SRB7_9RHOB</name>
<accession>W8SRB7</accession>
<dbReference type="HOGENOM" id="CLU_097806_2_0_5"/>
<gene>
    <name evidence="5" type="ORF">roselon_02772</name>
</gene>
<dbReference type="Proteomes" id="UP000019593">
    <property type="component" value="Chromosome"/>
</dbReference>
<evidence type="ECO:0000256" key="2">
    <source>
        <dbReference type="ARBA" id="ARBA00023125"/>
    </source>
</evidence>
<proteinExistence type="predicted"/>
<reference evidence="5 6" key="1">
    <citation type="submission" date="2013-03" db="EMBL/GenBank/DDBJ databases">
        <authorList>
            <person name="Fiebig A."/>
            <person name="Goeker M."/>
            <person name="Klenk H.-P.P."/>
        </authorList>
    </citation>
    <scope>NUCLEOTIDE SEQUENCE [LARGE SCALE GENOMIC DNA]</scope>
    <source>
        <strain evidence="6">DSM 19469</strain>
    </source>
</reference>
<keyword evidence="1" id="KW-0805">Transcription regulation</keyword>
<dbReference type="PANTHER" id="PTHR43132">
    <property type="entry name" value="ARSENICAL RESISTANCE OPERON REPRESSOR ARSR-RELATED"/>
    <property type="match status" value="1"/>
</dbReference>
<dbReference type="SMART" id="SM00418">
    <property type="entry name" value="HTH_ARSR"/>
    <property type="match status" value="1"/>
</dbReference>
<evidence type="ECO:0000313" key="5">
    <source>
        <dbReference type="EMBL" id="AHM05070.1"/>
    </source>
</evidence>
<dbReference type="SUPFAM" id="SSF46785">
    <property type="entry name" value="Winged helix' DNA-binding domain"/>
    <property type="match status" value="1"/>
</dbReference>
<sequence>MEDHDAIDALSALAQTSRLSVFRLLVQAGPEGLPALEIARRLHIVPSTLSGHLAILKRAGILTATRRQREIHYKADLACMNALMEFLLSDCCNGQIDDCRGALPSFWPKAAAEADPSPDG</sequence>
<evidence type="ECO:0000256" key="3">
    <source>
        <dbReference type="ARBA" id="ARBA00023163"/>
    </source>
</evidence>
<dbReference type="GO" id="GO:0003677">
    <property type="term" value="F:DNA binding"/>
    <property type="evidence" value="ECO:0007669"/>
    <property type="project" value="UniProtKB-KW"/>
</dbReference>
<dbReference type="Pfam" id="PF12840">
    <property type="entry name" value="HTH_20"/>
    <property type="match status" value="1"/>
</dbReference>
<dbReference type="InterPro" id="IPR036390">
    <property type="entry name" value="WH_DNA-bd_sf"/>
</dbReference>
<evidence type="ECO:0000259" key="4">
    <source>
        <dbReference type="PROSITE" id="PS50987"/>
    </source>
</evidence>
<evidence type="ECO:0000256" key="1">
    <source>
        <dbReference type="ARBA" id="ARBA00023015"/>
    </source>
</evidence>